<keyword evidence="1" id="KW-0812">Transmembrane</keyword>
<sequence>VDFIVTSLIALGLAWVAVNILVGVAMFFFTIICQFYRSDGAVHHDCVNCEHEY</sequence>
<protein>
    <submittedName>
        <fullName evidence="2">Uncharacterized protein</fullName>
    </submittedName>
</protein>
<evidence type="ECO:0000313" key="2">
    <source>
        <dbReference type="EMBL" id="SVB99308.1"/>
    </source>
</evidence>
<dbReference type="AlphaFoldDB" id="A0A382IID4"/>
<organism evidence="2">
    <name type="scientific">marine metagenome</name>
    <dbReference type="NCBI Taxonomy" id="408172"/>
    <lineage>
        <taxon>unclassified sequences</taxon>
        <taxon>metagenomes</taxon>
        <taxon>ecological metagenomes</taxon>
    </lineage>
</organism>
<feature type="non-terminal residue" evidence="2">
    <location>
        <position position="1"/>
    </location>
</feature>
<keyword evidence="1" id="KW-0472">Membrane</keyword>
<name>A0A382IID4_9ZZZZ</name>
<proteinExistence type="predicted"/>
<accession>A0A382IID4</accession>
<dbReference type="EMBL" id="UINC01067548">
    <property type="protein sequence ID" value="SVB99308.1"/>
    <property type="molecule type" value="Genomic_DNA"/>
</dbReference>
<evidence type="ECO:0000256" key="1">
    <source>
        <dbReference type="SAM" id="Phobius"/>
    </source>
</evidence>
<feature type="transmembrane region" description="Helical" evidence="1">
    <location>
        <begin position="6"/>
        <end position="29"/>
    </location>
</feature>
<keyword evidence="1" id="KW-1133">Transmembrane helix</keyword>
<gene>
    <name evidence="2" type="ORF">METZ01_LOCUS252162</name>
</gene>
<reference evidence="2" key="1">
    <citation type="submission" date="2018-05" db="EMBL/GenBank/DDBJ databases">
        <authorList>
            <person name="Lanie J.A."/>
            <person name="Ng W.-L."/>
            <person name="Kazmierczak K.M."/>
            <person name="Andrzejewski T.M."/>
            <person name="Davidsen T.M."/>
            <person name="Wayne K.J."/>
            <person name="Tettelin H."/>
            <person name="Glass J.I."/>
            <person name="Rusch D."/>
            <person name="Podicherti R."/>
            <person name="Tsui H.-C.T."/>
            <person name="Winkler M.E."/>
        </authorList>
    </citation>
    <scope>NUCLEOTIDE SEQUENCE</scope>
</reference>